<accession>A0A975PBI3</accession>
<keyword evidence="2" id="KW-1185">Reference proteome</keyword>
<protein>
    <submittedName>
        <fullName evidence="1">Uncharacterized protein</fullName>
    </submittedName>
</protein>
<sequence length="177" mass="19419">MTHNLDLGPDAGANHLLALLRGLSFSGPVASDSPLLPGLFFSLDPESSTQLRCHSTPGMMVEAEFTVARPGRWMALHINLSEADLRGRQVLGVVCKSHSPAATTFRLCLRSGREGGFTDTFFRKTVVAYAETSTHLDALMLDAEPGLPPEAPWRELVLFFRPETSKITLQDLRIFIV</sequence>
<reference evidence="1" key="1">
    <citation type="submission" date="2021-06" db="EMBL/GenBank/DDBJ databases">
        <authorList>
            <person name="Lee C.-S."/>
            <person name="Jin L."/>
        </authorList>
    </citation>
    <scope>NUCLEOTIDE SEQUENCE</scope>
    <source>
        <strain evidence="1">Con5</strain>
        <plasmid evidence="1">p5</plasmid>
    </source>
</reference>
<dbReference type="Proteomes" id="UP000679352">
    <property type="component" value="Plasmid p5"/>
</dbReference>
<dbReference type="AlphaFoldDB" id="A0A975PBI3"/>
<geneLocation type="plasmid" evidence="1 2">
    <name>p5</name>
</geneLocation>
<dbReference type="KEGG" id="gfu:KM031_21875"/>
<dbReference type="EMBL" id="CP076366">
    <property type="protein sequence ID" value="QWK93209.1"/>
    <property type="molecule type" value="Genomic_DNA"/>
</dbReference>
<keyword evidence="1" id="KW-0614">Plasmid</keyword>
<proteinExistence type="predicted"/>
<evidence type="ECO:0000313" key="1">
    <source>
        <dbReference type="EMBL" id="QWK93209.1"/>
    </source>
</evidence>
<organism evidence="1 2">
    <name type="scientific">Gemmobacter fulvus</name>
    <dbReference type="NCBI Taxonomy" id="2840474"/>
    <lineage>
        <taxon>Bacteria</taxon>
        <taxon>Pseudomonadati</taxon>
        <taxon>Pseudomonadota</taxon>
        <taxon>Alphaproteobacteria</taxon>
        <taxon>Rhodobacterales</taxon>
        <taxon>Paracoccaceae</taxon>
        <taxon>Gemmobacter</taxon>
    </lineage>
</organism>
<gene>
    <name evidence="1" type="ORF">KM031_21875</name>
</gene>
<name>A0A975PBI3_9RHOB</name>
<dbReference type="RefSeq" id="WP_215507037.1">
    <property type="nucleotide sequence ID" value="NZ_CP076366.1"/>
</dbReference>
<evidence type="ECO:0000313" key="2">
    <source>
        <dbReference type="Proteomes" id="UP000679352"/>
    </source>
</evidence>